<protein>
    <recommendedName>
        <fullName evidence="3">SWIM-type domain-containing protein</fullName>
    </recommendedName>
</protein>
<sequence>MASQISPNQTGIDVAERLVNSSENPNSCPCGWYVYYSAVCGHVYQEVKHQCGAFQSVKYESGNKTRASARGRFCKTPAPKNIVQGVQINVKCQHC</sequence>
<keyword evidence="2" id="KW-1185">Reference proteome</keyword>
<evidence type="ECO:0000313" key="2">
    <source>
        <dbReference type="Proteomes" id="UP001220256"/>
    </source>
</evidence>
<evidence type="ECO:0008006" key="3">
    <source>
        <dbReference type="Google" id="ProtNLM"/>
    </source>
</evidence>
<dbReference type="Proteomes" id="UP001220256">
    <property type="component" value="Unassembled WGS sequence"/>
</dbReference>
<proteinExistence type="predicted"/>
<evidence type="ECO:0000313" key="1">
    <source>
        <dbReference type="EMBL" id="KAJ5282959.1"/>
    </source>
</evidence>
<name>A0ABQ8WV94_PENCH</name>
<accession>A0ABQ8WV94</accession>
<organism evidence="1 2">
    <name type="scientific">Penicillium chrysogenum</name>
    <name type="common">Penicillium notatum</name>
    <dbReference type="NCBI Taxonomy" id="5076"/>
    <lineage>
        <taxon>Eukaryota</taxon>
        <taxon>Fungi</taxon>
        <taxon>Dikarya</taxon>
        <taxon>Ascomycota</taxon>
        <taxon>Pezizomycotina</taxon>
        <taxon>Eurotiomycetes</taxon>
        <taxon>Eurotiomycetidae</taxon>
        <taxon>Eurotiales</taxon>
        <taxon>Aspergillaceae</taxon>
        <taxon>Penicillium</taxon>
        <taxon>Penicillium chrysogenum species complex</taxon>
    </lineage>
</organism>
<dbReference type="EMBL" id="JAPVEB010000001">
    <property type="protein sequence ID" value="KAJ5282959.1"/>
    <property type="molecule type" value="Genomic_DNA"/>
</dbReference>
<gene>
    <name evidence="1" type="ORF">N7505_000939</name>
</gene>
<reference evidence="1 2" key="1">
    <citation type="journal article" date="2023" name="IMA Fungus">
        <title>Comparative genomic study of the Penicillium genus elucidates a diverse pangenome and 15 lateral gene transfer events.</title>
        <authorList>
            <person name="Petersen C."/>
            <person name="Sorensen T."/>
            <person name="Nielsen M.R."/>
            <person name="Sondergaard T.E."/>
            <person name="Sorensen J.L."/>
            <person name="Fitzpatrick D.A."/>
            <person name="Frisvad J.C."/>
            <person name="Nielsen K.L."/>
        </authorList>
    </citation>
    <scope>NUCLEOTIDE SEQUENCE [LARGE SCALE GENOMIC DNA]</scope>
    <source>
        <strain evidence="1 2">IBT 3361</strain>
    </source>
</reference>
<comment type="caution">
    <text evidence="1">The sequence shown here is derived from an EMBL/GenBank/DDBJ whole genome shotgun (WGS) entry which is preliminary data.</text>
</comment>